<comment type="caution">
    <text evidence="2">The sequence shown here is derived from an EMBL/GenBank/DDBJ whole genome shotgun (WGS) entry which is preliminary data.</text>
</comment>
<evidence type="ECO:0000313" key="2">
    <source>
        <dbReference type="EMBL" id="EKF44242.1"/>
    </source>
</evidence>
<dbReference type="OrthoDB" id="8084294at2"/>
<keyword evidence="1" id="KW-0812">Transmembrane</keyword>
<dbReference type="EMBL" id="AMSI01000001">
    <property type="protein sequence ID" value="EKF44242.1"/>
    <property type="molecule type" value="Genomic_DNA"/>
</dbReference>
<sequence length="78" mass="8213">MKRVYSFRTIWAAVAVATFIASEIATACATAIWATAGLMKLGLTGSVILSAVLGIPSLLLIARVCFLAWEAETDPANL</sequence>
<gene>
    <name evidence="2" type="ORF">NA8A_00830</name>
</gene>
<keyword evidence="3" id="KW-1185">Reference proteome</keyword>
<organism evidence="2 3">
    <name type="scientific">Nitratireductor indicus C115</name>
    <dbReference type="NCBI Taxonomy" id="1231190"/>
    <lineage>
        <taxon>Bacteria</taxon>
        <taxon>Pseudomonadati</taxon>
        <taxon>Pseudomonadota</taxon>
        <taxon>Alphaproteobacteria</taxon>
        <taxon>Hyphomicrobiales</taxon>
        <taxon>Phyllobacteriaceae</taxon>
        <taxon>Nitratireductor</taxon>
    </lineage>
</organism>
<dbReference type="RefSeq" id="WP_009449320.1">
    <property type="nucleotide sequence ID" value="NZ_AMSI01000001.1"/>
</dbReference>
<keyword evidence="1" id="KW-0472">Membrane</keyword>
<dbReference type="Proteomes" id="UP000007374">
    <property type="component" value="Unassembled WGS sequence"/>
</dbReference>
<feature type="transmembrane region" description="Helical" evidence="1">
    <location>
        <begin position="45"/>
        <end position="69"/>
    </location>
</feature>
<evidence type="ECO:0000256" key="1">
    <source>
        <dbReference type="SAM" id="Phobius"/>
    </source>
</evidence>
<dbReference type="AlphaFoldDB" id="K2PT09"/>
<proteinExistence type="predicted"/>
<keyword evidence="1" id="KW-1133">Transmembrane helix</keyword>
<reference evidence="2 3" key="1">
    <citation type="journal article" date="2012" name="J. Bacteriol.">
        <title>Genome Sequence of Nitratireductor indicus Type Strain C115.</title>
        <authorList>
            <person name="Lai Q."/>
            <person name="Li G."/>
            <person name="Yu Z."/>
            <person name="Shao Z."/>
        </authorList>
    </citation>
    <scope>NUCLEOTIDE SEQUENCE [LARGE SCALE GENOMIC DNA]</scope>
    <source>
        <strain evidence="2 3">C115</strain>
    </source>
</reference>
<name>K2PT09_9HYPH</name>
<protein>
    <submittedName>
        <fullName evidence="2">Uncharacterized protein</fullName>
    </submittedName>
</protein>
<accession>K2PT09</accession>
<evidence type="ECO:0000313" key="3">
    <source>
        <dbReference type="Proteomes" id="UP000007374"/>
    </source>
</evidence>
<dbReference type="PATRIC" id="fig|1231190.3.peg.177"/>